<keyword evidence="5" id="KW-0496">Mitochondrion</keyword>
<gene>
    <name evidence="9" type="ORF">BDFB_006564</name>
</gene>
<evidence type="ECO:0000256" key="6">
    <source>
        <dbReference type="ARBA" id="ARBA00023274"/>
    </source>
</evidence>
<organism evidence="9 10">
    <name type="scientific">Asbolus verrucosus</name>
    <name type="common">Desert ironclad beetle</name>
    <dbReference type="NCBI Taxonomy" id="1661398"/>
    <lineage>
        <taxon>Eukaryota</taxon>
        <taxon>Metazoa</taxon>
        <taxon>Ecdysozoa</taxon>
        <taxon>Arthropoda</taxon>
        <taxon>Hexapoda</taxon>
        <taxon>Insecta</taxon>
        <taxon>Pterygota</taxon>
        <taxon>Neoptera</taxon>
        <taxon>Endopterygota</taxon>
        <taxon>Coleoptera</taxon>
        <taxon>Polyphaga</taxon>
        <taxon>Cucujiformia</taxon>
        <taxon>Tenebrionidae</taxon>
        <taxon>Pimeliinae</taxon>
        <taxon>Asbolus</taxon>
    </lineage>
</organism>
<dbReference type="GO" id="GO:0003735">
    <property type="term" value="F:structural constituent of ribosome"/>
    <property type="evidence" value="ECO:0007669"/>
    <property type="project" value="TreeGrafter"/>
</dbReference>
<dbReference type="GO" id="GO:0006915">
    <property type="term" value="P:apoptotic process"/>
    <property type="evidence" value="ECO:0007669"/>
    <property type="project" value="InterPro"/>
</dbReference>
<dbReference type="PANTHER" id="PTHR12810:SF0">
    <property type="entry name" value="SMALL RIBOSOMAL SUBUNIT PROTEIN MS29"/>
    <property type="match status" value="1"/>
</dbReference>
<feature type="region of interest" description="Disordered" evidence="8">
    <location>
        <begin position="26"/>
        <end position="47"/>
    </location>
</feature>
<dbReference type="OrthoDB" id="274828at2759"/>
<dbReference type="EMBL" id="QDEB01040532">
    <property type="protein sequence ID" value="RZC38742.1"/>
    <property type="molecule type" value="Genomic_DNA"/>
</dbReference>
<dbReference type="Pfam" id="PF10236">
    <property type="entry name" value="DAP3"/>
    <property type="match status" value="1"/>
</dbReference>
<evidence type="ECO:0000313" key="10">
    <source>
        <dbReference type="Proteomes" id="UP000292052"/>
    </source>
</evidence>
<keyword evidence="6" id="KW-0687">Ribonucleoprotein</keyword>
<evidence type="ECO:0000256" key="5">
    <source>
        <dbReference type="ARBA" id="ARBA00023128"/>
    </source>
</evidence>
<dbReference type="PRINTS" id="PR01716">
    <property type="entry name" value="DEATHASSOCP3"/>
</dbReference>
<evidence type="ECO:0000256" key="4">
    <source>
        <dbReference type="ARBA" id="ARBA00022980"/>
    </source>
</evidence>
<dbReference type="InterPro" id="IPR008092">
    <property type="entry name" value="Ribosomal_mS29_met"/>
</dbReference>
<protein>
    <recommendedName>
        <fullName evidence="7">Small ribosomal subunit protein mS29</fullName>
    </recommendedName>
</protein>
<dbReference type="PANTHER" id="PTHR12810">
    <property type="entry name" value="MITOCHONDRIAL 28S RIBOSOMAL PROTEIN S29"/>
    <property type="match status" value="1"/>
</dbReference>
<evidence type="ECO:0000256" key="3">
    <source>
        <dbReference type="ARBA" id="ARBA00022946"/>
    </source>
</evidence>
<accession>A0A482W0R7</accession>
<evidence type="ECO:0000313" key="9">
    <source>
        <dbReference type="EMBL" id="RZC38742.1"/>
    </source>
</evidence>
<sequence length="324" mass="36969">MIKSVASEAVMRRICISLKSSQFSTASQVQPNAKPPSFRTSENDPQKHTTAHIGQFYQIPTKERKIFLYGGLPKSYEIQTKTFNETCIMIRKPSIDIINCLKSLDYSKPAVRFVLFGKKGNGKSLSLAHVLHYGYKSGCLLVHVPWVGNWMRRCKETSNSEAKEGHIDLNLDAAAWLVHFKSQNEHLLNNPELKISKDHVWSKRENTPKGAPLTELIDFGINRIKYASSCVVSLAEEIKQLTTGGHCKTLVAIDGFNAFFYPNTRVFTEKKQIVHPHKVTLTEAFLNLTKFDWNNSAILLTQLLKKIRRLIYLDIFWDEMDLNI</sequence>
<dbReference type="AlphaFoldDB" id="A0A482W0R7"/>
<name>A0A482W0R7_ASBVE</name>
<dbReference type="GO" id="GO:0005763">
    <property type="term" value="C:mitochondrial small ribosomal subunit"/>
    <property type="evidence" value="ECO:0007669"/>
    <property type="project" value="TreeGrafter"/>
</dbReference>
<dbReference type="Proteomes" id="UP000292052">
    <property type="component" value="Unassembled WGS sequence"/>
</dbReference>
<dbReference type="InterPro" id="IPR019368">
    <property type="entry name" value="Ribosomal_mS29"/>
</dbReference>
<evidence type="ECO:0000256" key="7">
    <source>
        <dbReference type="ARBA" id="ARBA00035140"/>
    </source>
</evidence>
<comment type="similarity">
    <text evidence="2">Belongs to the mitochondrion-specific ribosomal protein mS29 family.</text>
</comment>
<evidence type="ECO:0000256" key="1">
    <source>
        <dbReference type="ARBA" id="ARBA00004173"/>
    </source>
</evidence>
<reference evidence="9 10" key="1">
    <citation type="submission" date="2017-03" db="EMBL/GenBank/DDBJ databases">
        <title>Genome of the blue death feigning beetle - Asbolus verrucosus.</title>
        <authorList>
            <person name="Rider S.D."/>
        </authorList>
    </citation>
    <scope>NUCLEOTIDE SEQUENCE [LARGE SCALE GENOMIC DNA]</scope>
    <source>
        <strain evidence="9">Butters</strain>
        <tissue evidence="9">Head and leg muscle</tissue>
    </source>
</reference>
<evidence type="ECO:0000256" key="2">
    <source>
        <dbReference type="ARBA" id="ARBA00009863"/>
    </source>
</evidence>
<keyword evidence="10" id="KW-1185">Reference proteome</keyword>
<evidence type="ECO:0000256" key="8">
    <source>
        <dbReference type="SAM" id="MobiDB-lite"/>
    </source>
</evidence>
<proteinExistence type="inferred from homology"/>
<dbReference type="STRING" id="1661398.A0A482W0R7"/>
<keyword evidence="3" id="KW-0809">Transit peptide</keyword>
<keyword evidence="4 9" id="KW-0689">Ribosomal protein</keyword>
<comment type="subcellular location">
    <subcellularLocation>
        <location evidence="1">Mitochondrion</location>
    </subcellularLocation>
</comment>
<comment type="caution">
    <text evidence="9">The sequence shown here is derived from an EMBL/GenBank/DDBJ whole genome shotgun (WGS) entry which is preliminary data.</text>
</comment>